<dbReference type="PANTHER" id="PTHR12507">
    <property type="entry name" value="REDUCED GROWTH PHENOTYPE 1 RGP1, YEAST -RELATED"/>
    <property type="match status" value="1"/>
</dbReference>
<gene>
    <name evidence="1" type="ORF">V9T40_009433</name>
</gene>
<protein>
    <recommendedName>
        <fullName evidence="3">RAB6A-GEF complex partner protein 2</fullName>
    </recommendedName>
</protein>
<comment type="caution">
    <text evidence="1">The sequence shown here is derived from an EMBL/GenBank/DDBJ whole genome shotgun (WGS) entry which is preliminary data.</text>
</comment>
<accession>A0AAN9TQE6</accession>
<keyword evidence="2" id="KW-1185">Reference proteome</keyword>
<dbReference type="InterPro" id="IPR014848">
    <property type="entry name" value="Rgp1"/>
</dbReference>
<sequence>MIEIAAKLIGGPVYLPGDNIGCCITFVNKSPVLPNNVSKSSFEILAWSSAQIHCSCVTNDKLVTLEKCSLGGGDVSINSGFPEVGACEDSIDLSPSNPFLDICEKDRELEPTLQVLQNITARRNANFYNITNSKGNVARFCLFKLAYKLGEDIIGTFDFEMNTVPCVQFVVSLQCEEIISEKYRLPTKRDRAVTSHSNCSEFCLNMKQCFLNLPIPLHITPAFSTNIVSLRWKLHFEFVTAVKPTDDLKVIHNIDQIWQAPKSVEIETMVWDLPIQIYPTTTISDLHTQTKSYLNLSEKAECILKEQKKKVEESAVGWKNSVATLSEQQTDLIFTISLSSGVAE</sequence>
<dbReference type="AlphaFoldDB" id="A0AAN9TQE6"/>
<proteinExistence type="predicted"/>
<dbReference type="Pfam" id="PF08737">
    <property type="entry name" value="Rgp1"/>
    <property type="match status" value="1"/>
</dbReference>
<name>A0AAN9TQE6_9HEMI</name>
<dbReference type="Proteomes" id="UP001367676">
    <property type="component" value="Unassembled WGS sequence"/>
</dbReference>
<dbReference type="EMBL" id="JBBCAQ010000010">
    <property type="protein sequence ID" value="KAK7601992.1"/>
    <property type="molecule type" value="Genomic_DNA"/>
</dbReference>
<organism evidence="1 2">
    <name type="scientific">Parthenolecanium corni</name>
    <dbReference type="NCBI Taxonomy" id="536013"/>
    <lineage>
        <taxon>Eukaryota</taxon>
        <taxon>Metazoa</taxon>
        <taxon>Ecdysozoa</taxon>
        <taxon>Arthropoda</taxon>
        <taxon>Hexapoda</taxon>
        <taxon>Insecta</taxon>
        <taxon>Pterygota</taxon>
        <taxon>Neoptera</taxon>
        <taxon>Paraneoptera</taxon>
        <taxon>Hemiptera</taxon>
        <taxon>Sternorrhyncha</taxon>
        <taxon>Coccoidea</taxon>
        <taxon>Coccidae</taxon>
        <taxon>Parthenolecanium</taxon>
    </lineage>
</organism>
<evidence type="ECO:0000313" key="1">
    <source>
        <dbReference type="EMBL" id="KAK7601992.1"/>
    </source>
</evidence>
<evidence type="ECO:0008006" key="3">
    <source>
        <dbReference type="Google" id="ProtNLM"/>
    </source>
</evidence>
<reference evidence="1 2" key="1">
    <citation type="submission" date="2024-03" db="EMBL/GenBank/DDBJ databases">
        <title>Adaptation during the transition from Ophiocordyceps entomopathogen to insect associate is accompanied by gene loss and intensified selection.</title>
        <authorList>
            <person name="Ward C.M."/>
            <person name="Onetto C.A."/>
            <person name="Borneman A.R."/>
        </authorList>
    </citation>
    <scope>NUCLEOTIDE SEQUENCE [LARGE SCALE GENOMIC DNA]</scope>
    <source>
        <strain evidence="1">AWRI1</strain>
        <tissue evidence="1">Single Adult Female</tissue>
    </source>
</reference>
<evidence type="ECO:0000313" key="2">
    <source>
        <dbReference type="Proteomes" id="UP001367676"/>
    </source>
</evidence>